<evidence type="ECO:0000256" key="1">
    <source>
        <dbReference type="ARBA" id="ARBA00004606"/>
    </source>
</evidence>
<dbReference type="EMBL" id="LSRX01000249">
    <property type="protein sequence ID" value="OLQ02972.1"/>
    <property type="molecule type" value="Genomic_DNA"/>
</dbReference>
<evidence type="ECO:0000256" key="3">
    <source>
        <dbReference type="ARBA" id="ARBA00022692"/>
    </source>
</evidence>
<dbReference type="OMA" id="HYMIACA"/>
<dbReference type="GO" id="GO:0016020">
    <property type="term" value="C:membrane"/>
    <property type="evidence" value="ECO:0007669"/>
    <property type="project" value="UniProtKB-SubCell"/>
</dbReference>
<evidence type="ECO:0000313" key="10">
    <source>
        <dbReference type="Proteomes" id="UP000186817"/>
    </source>
</evidence>
<evidence type="ECO:0000256" key="2">
    <source>
        <dbReference type="ARBA" id="ARBA00006462"/>
    </source>
</evidence>
<evidence type="ECO:0000256" key="7">
    <source>
        <dbReference type="SAM" id="MobiDB-lite"/>
    </source>
</evidence>
<reference evidence="9 10" key="1">
    <citation type="submission" date="2016-02" db="EMBL/GenBank/DDBJ databases">
        <title>Genome analysis of coral dinoflagellate symbionts highlights evolutionary adaptations to a symbiotic lifestyle.</title>
        <authorList>
            <person name="Aranda M."/>
            <person name="Li Y."/>
            <person name="Liew Y.J."/>
            <person name="Baumgarten S."/>
            <person name="Simakov O."/>
            <person name="Wilson M."/>
            <person name="Piel J."/>
            <person name="Ashoor H."/>
            <person name="Bougouffa S."/>
            <person name="Bajic V.B."/>
            <person name="Ryu T."/>
            <person name="Ravasi T."/>
            <person name="Bayer T."/>
            <person name="Micklem G."/>
            <person name="Kim H."/>
            <person name="Bhak J."/>
            <person name="Lajeunesse T.C."/>
            <person name="Voolstra C.R."/>
        </authorList>
    </citation>
    <scope>NUCLEOTIDE SEQUENCE [LARGE SCALE GENOMIC DNA]</scope>
    <source>
        <strain evidence="9 10">CCMP2467</strain>
    </source>
</reference>
<dbReference type="AlphaFoldDB" id="A0A1Q9E6C7"/>
<evidence type="ECO:0000256" key="5">
    <source>
        <dbReference type="ARBA" id="ARBA00022989"/>
    </source>
</evidence>
<gene>
    <name evidence="9" type="ORF">AK812_SmicGene14129</name>
</gene>
<evidence type="ECO:0000256" key="6">
    <source>
        <dbReference type="ARBA" id="ARBA00023136"/>
    </source>
</evidence>
<keyword evidence="8" id="KW-0732">Signal</keyword>
<proteinExistence type="inferred from homology"/>
<name>A0A1Q9E6C7_SYMMI</name>
<accession>A0A1Q9E6C7</accession>
<sequence>MQLGWIWLLLLRATHSEGEGACQCGGSWEQIRLEMWEMFRPDLDLAGLTDCLMSNECSDADLAAAAMLRGTAMSCSEEELPKVSSLIPCAAGFAHYMIACALQMWLKGYSRQSALYWEQGLGYLSLCLSCLDGSEWPLWSGQILENWQNFLRTAFPPATVVAEERQSGDGKFLSVGPPAHAKSLSWWRTLPRRGRYCPPQVREGDHLEGLLENDAVKEPTVLCAVPLVWPGEELAAAAIVETYGPRCDKLVFFVASPNEATAAEARRQIAMLFEGASVVNLAARWPEMLRDRREALASEGRRETSGANQKDLLLFEHLAASQVETDSYFAAANFRRFVLGRNLTAEEPLYLGSLAYWQVHFEPRILYNEQVQCLSRAAVLRMGAVVKAAPKAAAATYARCEVAPGHRGDIMMGLCLAEAGIGPHPDVTDRWGREYFMNFRMEDMAAHAPDNAYGELMADPREITSTSVQATQPSIGEERRISSCLACGSTASGLHHGRSASMTTRIPRSFGRCTKSCMAAKAAGAAPMVTFLAWQKKNNPLSSSRASRAKPAGNGEGLGSWTPAVQAF</sequence>
<dbReference type="OrthoDB" id="414175at2759"/>
<keyword evidence="5" id="KW-1133">Transmembrane helix</keyword>
<evidence type="ECO:0000256" key="8">
    <source>
        <dbReference type="SAM" id="SignalP"/>
    </source>
</evidence>
<comment type="subcellular location">
    <subcellularLocation>
        <location evidence="1">Membrane</location>
        <topology evidence="1">Single-pass type II membrane protein</topology>
    </subcellularLocation>
</comment>
<keyword evidence="3" id="KW-0812">Transmembrane</keyword>
<dbReference type="PANTHER" id="PTHR23033">
    <property type="entry name" value="BETA1,3-GALACTOSYLTRANSFERASE"/>
    <property type="match status" value="1"/>
</dbReference>
<keyword evidence="4" id="KW-0735">Signal-anchor</keyword>
<evidence type="ECO:0000256" key="4">
    <source>
        <dbReference type="ARBA" id="ARBA00022968"/>
    </source>
</evidence>
<comment type="caution">
    <text evidence="9">The sequence shown here is derived from an EMBL/GenBank/DDBJ whole genome shotgun (WGS) entry which is preliminary data.</text>
</comment>
<feature type="chain" id="PRO_5012186853" evidence="8">
    <location>
        <begin position="19"/>
        <end position="568"/>
    </location>
</feature>
<protein>
    <submittedName>
        <fullName evidence="9">Uncharacterized protein</fullName>
    </submittedName>
</protein>
<feature type="signal peptide" evidence="8">
    <location>
        <begin position="1"/>
        <end position="18"/>
    </location>
</feature>
<dbReference type="InterPro" id="IPR026050">
    <property type="entry name" value="C1GALT1/C1GALT1_chp1"/>
</dbReference>
<keyword evidence="6" id="KW-0472">Membrane</keyword>
<comment type="similarity">
    <text evidence="2">Belongs to the glycosyltransferase 31 family. Beta3-Gal-T subfamily.</text>
</comment>
<keyword evidence="10" id="KW-1185">Reference proteome</keyword>
<feature type="region of interest" description="Disordered" evidence="7">
    <location>
        <begin position="540"/>
        <end position="568"/>
    </location>
</feature>
<organism evidence="9 10">
    <name type="scientific">Symbiodinium microadriaticum</name>
    <name type="common">Dinoflagellate</name>
    <name type="synonym">Zooxanthella microadriatica</name>
    <dbReference type="NCBI Taxonomy" id="2951"/>
    <lineage>
        <taxon>Eukaryota</taxon>
        <taxon>Sar</taxon>
        <taxon>Alveolata</taxon>
        <taxon>Dinophyceae</taxon>
        <taxon>Suessiales</taxon>
        <taxon>Symbiodiniaceae</taxon>
        <taxon>Symbiodinium</taxon>
    </lineage>
</organism>
<dbReference type="Proteomes" id="UP000186817">
    <property type="component" value="Unassembled WGS sequence"/>
</dbReference>
<evidence type="ECO:0000313" key="9">
    <source>
        <dbReference type="EMBL" id="OLQ02972.1"/>
    </source>
</evidence>